<dbReference type="GO" id="GO:0042910">
    <property type="term" value="F:xenobiotic transmembrane transporter activity"/>
    <property type="evidence" value="ECO:0007669"/>
    <property type="project" value="InterPro"/>
</dbReference>
<evidence type="ECO:0000313" key="11">
    <source>
        <dbReference type="EMBL" id="RHM98567.1"/>
    </source>
</evidence>
<feature type="transmembrane region" description="Helical" evidence="10">
    <location>
        <begin position="230"/>
        <end position="254"/>
    </location>
</feature>
<keyword evidence="5 10" id="KW-0812">Transmembrane</keyword>
<feature type="transmembrane region" description="Helical" evidence="10">
    <location>
        <begin position="410"/>
        <end position="430"/>
    </location>
</feature>
<gene>
    <name evidence="11" type="ORF">DWZ34_05515</name>
</gene>
<keyword evidence="8 10" id="KW-0472">Membrane</keyword>
<dbReference type="NCBIfam" id="TIGR00797">
    <property type="entry name" value="matE"/>
    <property type="match status" value="1"/>
</dbReference>
<evidence type="ECO:0000256" key="6">
    <source>
        <dbReference type="ARBA" id="ARBA00022989"/>
    </source>
</evidence>
<evidence type="ECO:0000313" key="12">
    <source>
        <dbReference type="Proteomes" id="UP000285109"/>
    </source>
</evidence>
<feature type="transmembrane region" description="Helical" evidence="10">
    <location>
        <begin position="189"/>
        <end position="210"/>
    </location>
</feature>
<dbReference type="PANTHER" id="PTHR43298:SF2">
    <property type="entry name" value="FMN_FAD EXPORTER YEEO-RELATED"/>
    <property type="match status" value="1"/>
</dbReference>
<dbReference type="GO" id="GO:0005886">
    <property type="term" value="C:plasma membrane"/>
    <property type="evidence" value="ECO:0007669"/>
    <property type="project" value="UniProtKB-SubCell"/>
</dbReference>
<dbReference type="InterPro" id="IPR050222">
    <property type="entry name" value="MATE_MdtK"/>
</dbReference>
<dbReference type="RefSeq" id="WP_118494036.1">
    <property type="nucleotide sequence ID" value="NZ_QRQK01000008.1"/>
</dbReference>
<keyword evidence="4" id="KW-1003">Cell membrane</keyword>
<dbReference type="InterPro" id="IPR002528">
    <property type="entry name" value="MATE_fam"/>
</dbReference>
<comment type="caution">
    <text evidence="11">The sequence shown here is derived from an EMBL/GenBank/DDBJ whole genome shotgun (WGS) entry which is preliminary data.</text>
</comment>
<feature type="transmembrane region" description="Helical" evidence="10">
    <location>
        <begin position="131"/>
        <end position="150"/>
    </location>
</feature>
<dbReference type="PANTHER" id="PTHR43298">
    <property type="entry name" value="MULTIDRUG RESISTANCE PROTEIN NORM-RELATED"/>
    <property type="match status" value="1"/>
</dbReference>
<proteinExistence type="predicted"/>
<dbReference type="GO" id="GO:0015297">
    <property type="term" value="F:antiporter activity"/>
    <property type="evidence" value="ECO:0007669"/>
    <property type="project" value="UniProtKB-KW"/>
</dbReference>
<feature type="transmembrane region" description="Helical" evidence="10">
    <location>
        <begin position="382"/>
        <end position="404"/>
    </location>
</feature>
<dbReference type="CDD" id="cd13133">
    <property type="entry name" value="MATE_like_7"/>
    <property type="match status" value="1"/>
</dbReference>
<dbReference type="AlphaFoldDB" id="A0A415TBE9"/>
<feature type="transmembrane region" description="Helical" evidence="10">
    <location>
        <begin position="266"/>
        <end position="287"/>
    </location>
</feature>
<evidence type="ECO:0000256" key="8">
    <source>
        <dbReference type="ARBA" id="ARBA00023136"/>
    </source>
</evidence>
<feature type="transmembrane region" description="Helical" evidence="10">
    <location>
        <begin position="89"/>
        <end position="110"/>
    </location>
</feature>
<dbReference type="InterPro" id="IPR048279">
    <property type="entry name" value="MdtK-like"/>
</dbReference>
<protein>
    <recommendedName>
        <fullName evidence="9">Multidrug-efflux transporter</fullName>
    </recommendedName>
</protein>
<evidence type="ECO:0000256" key="7">
    <source>
        <dbReference type="ARBA" id="ARBA00023065"/>
    </source>
</evidence>
<evidence type="ECO:0000256" key="1">
    <source>
        <dbReference type="ARBA" id="ARBA00004651"/>
    </source>
</evidence>
<dbReference type="GO" id="GO:0006811">
    <property type="term" value="P:monoatomic ion transport"/>
    <property type="evidence" value="ECO:0007669"/>
    <property type="project" value="UniProtKB-KW"/>
</dbReference>
<name>A0A415TBE9_9BACT</name>
<feature type="transmembrane region" description="Helical" evidence="10">
    <location>
        <begin position="12"/>
        <end position="35"/>
    </location>
</feature>
<comment type="subcellular location">
    <subcellularLocation>
        <location evidence="1">Cell membrane</location>
        <topology evidence="1">Multi-pass membrane protein</topology>
    </subcellularLocation>
</comment>
<feature type="transmembrane region" description="Helical" evidence="10">
    <location>
        <begin position="156"/>
        <end position="177"/>
    </location>
</feature>
<evidence type="ECO:0000256" key="5">
    <source>
        <dbReference type="ARBA" id="ARBA00022692"/>
    </source>
</evidence>
<evidence type="ECO:0000256" key="2">
    <source>
        <dbReference type="ARBA" id="ARBA00022448"/>
    </source>
</evidence>
<reference evidence="11 12" key="1">
    <citation type="submission" date="2018-08" db="EMBL/GenBank/DDBJ databases">
        <title>A genome reference for cultivated species of the human gut microbiota.</title>
        <authorList>
            <person name="Zou Y."/>
            <person name="Xue W."/>
            <person name="Luo G."/>
        </authorList>
    </citation>
    <scope>NUCLEOTIDE SEQUENCE [LARGE SCALE GENOMIC DNA]</scope>
    <source>
        <strain evidence="11 12">AF31-28B-AC</strain>
    </source>
</reference>
<dbReference type="Proteomes" id="UP000285109">
    <property type="component" value="Unassembled WGS sequence"/>
</dbReference>
<evidence type="ECO:0000256" key="9">
    <source>
        <dbReference type="ARBA" id="ARBA00031636"/>
    </source>
</evidence>
<dbReference type="EMBL" id="QRQK01000008">
    <property type="protein sequence ID" value="RHM98567.1"/>
    <property type="molecule type" value="Genomic_DNA"/>
</dbReference>
<dbReference type="Pfam" id="PF01554">
    <property type="entry name" value="MatE"/>
    <property type="match status" value="2"/>
</dbReference>
<keyword evidence="2" id="KW-0813">Transport</keyword>
<dbReference type="PIRSF" id="PIRSF006603">
    <property type="entry name" value="DinF"/>
    <property type="match status" value="1"/>
</dbReference>
<keyword evidence="6 10" id="KW-1133">Transmembrane helix</keyword>
<evidence type="ECO:0000256" key="4">
    <source>
        <dbReference type="ARBA" id="ARBA00022475"/>
    </source>
</evidence>
<evidence type="ECO:0000256" key="10">
    <source>
        <dbReference type="SAM" id="Phobius"/>
    </source>
</evidence>
<evidence type="ECO:0000256" key="3">
    <source>
        <dbReference type="ARBA" id="ARBA00022449"/>
    </source>
</evidence>
<sequence>MYTNKEIWRVTYPIFLGLLAQNVINVTDTAFLGRVGEVALGAAAMGGLLYICVYTIAFGFSVGSQILIARRNGEGNYRAVGPIMWQGTAFSFGMAVCLLILMYFSAAPLIRLLITSDSIYGATYEFFTWRMWGFLFAFVNVMFRGLYIGITRTKVLTMNAVVMALVNVVLDYALVFGELGFPEMGVRGAALASVIAEASSLLFFLLYTYYKVDLKKYGLNRFGQFDLSMVLRILRISCFTMVQYFLAMAIWFVFFMALERLGQRQLAVANIVRSVYVVLLIPVQALSTTANTLVSNLIGAGGSSGVVTLLHKISRMSFLIMVVCVGLCVAFPGSILSVYTNEEALLVESVSALYVVCGAMLIASLANVYFNGISGTGNTQAALVLEVFVQVFYALYIIVVGMVIQAPVDVCFTTEVIYYVLMLGSSLIYLKKAKWQNKKI</sequence>
<feature type="transmembrane region" description="Helical" evidence="10">
    <location>
        <begin position="351"/>
        <end position="370"/>
    </location>
</feature>
<keyword evidence="7" id="KW-0406">Ion transport</keyword>
<feature type="transmembrane region" description="Helical" evidence="10">
    <location>
        <begin position="318"/>
        <end position="339"/>
    </location>
</feature>
<accession>A0A415TBE9</accession>
<feature type="transmembrane region" description="Helical" evidence="10">
    <location>
        <begin position="47"/>
        <end position="69"/>
    </location>
</feature>
<organism evidence="11 12">
    <name type="scientific">Phocaeicola plebeius</name>
    <dbReference type="NCBI Taxonomy" id="310297"/>
    <lineage>
        <taxon>Bacteria</taxon>
        <taxon>Pseudomonadati</taxon>
        <taxon>Bacteroidota</taxon>
        <taxon>Bacteroidia</taxon>
        <taxon>Bacteroidales</taxon>
        <taxon>Bacteroidaceae</taxon>
        <taxon>Phocaeicola</taxon>
    </lineage>
</organism>
<keyword evidence="3" id="KW-0050">Antiport</keyword>